<dbReference type="EMBL" id="CP025257">
    <property type="protein sequence ID" value="AUF83389.1"/>
    <property type="molecule type" value="Genomic_DNA"/>
</dbReference>
<sequence length="451" mass="53198">MLKILLIITCSFGLFGMPLIWLSTNQNSEDNQIALKEIEQPIVKTFSVPKRWPLLNKHFNYSFNINLTKFQQELIQSNVEIKFHANFIDEIENDYDFFYKQYHHVKSVNQITLRLNQKQQRKNQRLKELAIVHVTPFDAETFLRNLEYFFAVEINSEKNLTISVYKEKDLNEHSTFAFKSRKIILKDTKIAFLKPYKVLSNNQLTVELSTNYFDQYETNFNELINLKINEVLKEQTQNLLGFKKFYENPQFTAADLRHFSALNFENKVTVIKPFLQTNLTQKNPYLNSLIIPKIVVKYQPIYELKKMFKNNLLVSSKELTKINEQDVIDLTEDYKFMFDKYLILCKISNTEWKVVVKKEYQEIIRGEQTLFVKSNFKDKVIDPKPKPDIDEEKIITDKDISEDIEKETVSEKNKFSSWETGALLVIISVILLVVIFLVAFAKKNKNAKKKG</sequence>
<dbReference type="RefSeq" id="WP_027048493.1">
    <property type="nucleotide sequence ID" value="NZ_CP025257.1"/>
</dbReference>
<gene>
    <name evidence="2" type="ORF">CXP39_01030</name>
</gene>
<keyword evidence="1" id="KW-0812">Transmembrane</keyword>
<dbReference type="KEGG" id="msyr:CXP39_01030"/>
<feature type="transmembrane region" description="Helical" evidence="1">
    <location>
        <begin position="421"/>
        <end position="441"/>
    </location>
</feature>
<dbReference type="Proteomes" id="UP000233419">
    <property type="component" value="Chromosome"/>
</dbReference>
<proteinExistence type="predicted"/>
<reference evidence="2 3" key="1">
    <citation type="submission" date="2017-12" db="EMBL/GenBank/DDBJ databases">
        <title>Mesoplasma syrphidae YJS, Complete Genome.</title>
        <authorList>
            <person name="Knight T.F."/>
            <person name="Citino T."/>
            <person name="Rubinstein R."/>
            <person name="Neuschaefer Z."/>
        </authorList>
    </citation>
    <scope>NUCLEOTIDE SEQUENCE [LARGE SCALE GENOMIC DNA]</scope>
    <source>
        <strain evidence="2 3">YJS</strain>
    </source>
</reference>
<evidence type="ECO:0000313" key="3">
    <source>
        <dbReference type="Proteomes" id="UP000233419"/>
    </source>
</evidence>
<name>A0A2K9C1N6_9MOLU</name>
<evidence type="ECO:0000313" key="2">
    <source>
        <dbReference type="EMBL" id="AUF83389.1"/>
    </source>
</evidence>
<keyword evidence="1" id="KW-0472">Membrane</keyword>
<evidence type="ECO:0000256" key="1">
    <source>
        <dbReference type="SAM" id="Phobius"/>
    </source>
</evidence>
<accession>A0A2K9C1N6</accession>
<dbReference type="AlphaFoldDB" id="A0A2K9C1N6"/>
<protein>
    <submittedName>
        <fullName evidence="2">Uncharacterized protein</fullName>
    </submittedName>
</protein>
<keyword evidence="3" id="KW-1185">Reference proteome</keyword>
<keyword evidence="1" id="KW-1133">Transmembrane helix</keyword>
<organism evidence="2 3">
    <name type="scientific">Mesoplasma syrphidae</name>
    <dbReference type="NCBI Taxonomy" id="225999"/>
    <lineage>
        <taxon>Bacteria</taxon>
        <taxon>Bacillati</taxon>
        <taxon>Mycoplasmatota</taxon>
        <taxon>Mollicutes</taxon>
        <taxon>Entomoplasmatales</taxon>
        <taxon>Entomoplasmataceae</taxon>
        <taxon>Mesoplasma</taxon>
    </lineage>
</organism>
<dbReference type="OrthoDB" id="9941930at2"/>